<evidence type="ECO:0000256" key="1">
    <source>
        <dbReference type="ARBA" id="ARBA00023186"/>
    </source>
</evidence>
<dbReference type="InterPro" id="IPR020945">
    <property type="entry name" value="DMSO/NO3_reduct_chaperone"/>
</dbReference>
<organism evidence="2 3">
    <name type="scientific">Candidatus Aveggerthella stercoripullorum</name>
    <dbReference type="NCBI Taxonomy" id="2840688"/>
    <lineage>
        <taxon>Bacteria</taxon>
        <taxon>Bacillati</taxon>
        <taxon>Actinomycetota</taxon>
        <taxon>Coriobacteriia</taxon>
        <taxon>Eggerthellales</taxon>
        <taxon>Eggerthellaceae</taxon>
        <taxon>Eggerthellaceae incertae sedis</taxon>
        <taxon>Candidatus Aveggerthella</taxon>
    </lineage>
</organism>
<dbReference type="InterPro" id="IPR050289">
    <property type="entry name" value="TorD/DmsD_chaperones"/>
</dbReference>
<protein>
    <submittedName>
        <fullName evidence="2">Molecular chaperone TorD family protein</fullName>
    </submittedName>
</protein>
<dbReference type="Proteomes" id="UP000824261">
    <property type="component" value="Unassembled WGS sequence"/>
</dbReference>
<reference evidence="2" key="2">
    <citation type="journal article" date="2021" name="PeerJ">
        <title>Extensive microbial diversity within the chicken gut microbiome revealed by metagenomics and culture.</title>
        <authorList>
            <person name="Gilroy R."/>
            <person name="Ravi A."/>
            <person name="Getino M."/>
            <person name="Pursley I."/>
            <person name="Horton D.L."/>
            <person name="Alikhan N.F."/>
            <person name="Baker D."/>
            <person name="Gharbi K."/>
            <person name="Hall N."/>
            <person name="Watson M."/>
            <person name="Adriaenssens E.M."/>
            <person name="Foster-Nyarko E."/>
            <person name="Jarju S."/>
            <person name="Secka A."/>
            <person name="Antonio M."/>
            <person name="Oren A."/>
            <person name="Chaudhuri R.R."/>
            <person name="La Ragione R."/>
            <person name="Hildebrand F."/>
            <person name="Pallen M.J."/>
        </authorList>
    </citation>
    <scope>NUCLEOTIDE SEQUENCE</scope>
    <source>
        <strain evidence="2">ChiGjej1B1-2707</strain>
    </source>
</reference>
<dbReference type="InterPro" id="IPR036411">
    <property type="entry name" value="TorD-like_sf"/>
</dbReference>
<name>A0A9D1A3S2_9ACTN</name>
<dbReference type="Gene3D" id="1.10.3480.10">
    <property type="entry name" value="TorD-like"/>
    <property type="match status" value="1"/>
</dbReference>
<proteinExistence type="predicted"/>
<evidence type="ECO:0000313" key="3">
    <source>
        <dbReference type="Proteomes" id="UP000824261"/>
    </source>
</evidence>
<dbReference type="AlphaFoldDB" id="A0A9D1A3S2"/>
<evidence type="ECO:0000313" key="2">
    <source>
        <dbReference type="EMBL" id="HIR02381.1"/>
    </source>
</evidence>
<sequence>MAENTANTEPISAEDRAALIKLIEQRADTYGLLSRLYRVEVNQELLDELCGMRFPASTGNKNADQGYRLMATYLSNLWENSLTDLAVDYVRCFIGHGVDAYSAAYPFESVYTSEKRLLMQEARDEVLAIYRSMGLDKQSTWKEGEDHVAVELEFMQILSSRTVDALRSGKDDDAFDLLMTQKNFLEDHLVAWTPMMTADLKRFAKTDLYKGLAYLTDGFLDTDYEFLQDVLTPDEEDD</sequence>
<gene>
    <name evidence="2" type="ORF">IAA69_09010</name>
</gene>
<comment type="caution">
    <text evidence="2">The sequence shown here is derived from an EMBL/GenBank/DDBJ whole genome shotgun (WGS) entry which is preliminary data.</text>
</comment>
<dbReference type="PANTHER" id="PTHR34227:SF1">
    <property type="entry name" value="DIMETHYL SULFOXIDE REDUCTASE CHAPERONE-RELATED"/>
    <property type="match status" value="1"/>
</dbReference>
<dbReference type="Pfam" id="PF02613">
    <property type="entry name" value="Nitrate_red_del"/>
    <property type="match status" value="1"/>
</dbReference>
<dbReference type="SUPFAM" id="SSF89155">
    <property type="entry name" value="TorD-like"/>
    <property type="match status" value="1"/>
</dbReference>
<keyword evidence="1" id="KW-0143">Chaperone</keyword>
<reference evidence="2" key="1">
    <citation type="submission" date="2020-10" db="EMBL/GenBank/DDBJ databases">
        <authorList>
            <person name="Gilroy R."/>
        </authorList>
    </citation>
    <scope>NUCLEOTIDE SEQUENCE</scope>
    <source>
        <strain evidence="2">ChiGjej1B1-2707</strain>
    </source>
</reference>
<dbReference type="EMBL" id="DVGB01000109">
    <property type="protein sequence ID" value="HIR02381.1"/>
    <property type="molecule type" value="Genomic_DNA"/>
</dbReference>
<dbReference type="PANTHER" id="PTHR34227">
    <property type="entry name" value="CHAPERONE PROTEIN YCDY"/>
    <property type="match status" value="1"/>
</dbReference>
<accession>A0A9D1A3S2</accession>